<dbReference type="InterPro" id="IPR041118">
    <property type="entry name" value="Rx_N"/>
</dbReference>
<sequence>MADILVSPIVELLGSNLTSLISTEFGLLYGVKKDLEKLSSTLDTVRSVLDDAETKQIKDKLIGDWLRKLKDAAYEAENIMDDCALEFQRTDAKLQLKINNLTTINRKLETVEILNLKKCRNLKMLPKNLSNMRKLRKLEIGSDIYKDINNIEDPKLTHMPLGIGELTCLKQLSTFVVSQLSDSVGIQELEKLNHLEGILTIKGLQYVPDPRDAYKANLRSKENLLSLHLKWPVGVSDVDVGIECNNSKEVLEALKPHANVKQLCIYGYPGVMLPGWVGSSTALPKLTFLGLFFMPNVEGWSSECLLLPSCLDTLILFNCPKLKLSTPLPSSITDLSVGKGNDPSLKLVEKLPNLSVLRIMGFDEVETLPEAPLRNLTRLRYLDIYDCDKLKRLPTEHRYGGLESTIQRLGIHRCGGLESLTEGLQNLTSLKELRVYNCRSLKSLSESSLQHLTALEKLIIMGCQELEIMLVDFQHLISLKELELAWLPQLMSLPEEIQHARRLQALEIEGCKNLRKLPEWLLELPALTSLCVINCHPELHRRCEDWNRIPHLRVENHVEL</sequence>
<evidence type="ECO:0000313" key="7">
    <source>
        <dbReference type="EMBL" id="KAF9593663.1"/>
    </source>
</evidence>
<evidence type="ECO:0000256" key="3">
    <source>
        <dbReference type="ARBA" id="ARBA00022821"/>
    </source>
</evidence>
<evidence type="ECO:0008006" key="9">
    <source>
        <dbReference type="Google" id="ProtNLM"/>
    </source>
</evidence>
<keyword evidence="2" id="KW-0547">Nucleotide-binding</keyword>
<dbReference type="InterPro" id="IPR057135">
    <property type="entry name" value="At4g27190-like_LRR"/>
</dbReference>
<evidence type="ECO:0000256" key="1">
    <source>
        <dbReference type="ARBA" id="ARBA00022737"/>
    </source>
</evidence>
<keyword evidence="8" id="KW-1185">Reference proteome</keyword>
<feature type="domain" description="Disease resistance protein At4g27190-like leucine-rich repeats" evidence="5">
    <location>
        <begin position="351"/>
        <end position="464"/>
    </location>
</feature>
<evidence type="ECO:0000259" key="5">
    <source>
        <dbReference type="Pfam" id="PF23247"/>
    </source>
</evidence>
<keyword evidence="3" id="KW-0611">Plant defense</keyword>
<keyword evidence="1" id="KW-0677">Repeat</keyword>
<dbReference type="CDD" id="cd14798">
    <property type="entry name" value="RX-CC_like"/>
    <property type="match status" value="1"/>
</dbReference>
<dbReference type="SUPFAM" id="SSF52047">
    <property type="entry name" value="RNI-like"/>
    <property type="match status" value="2"/>
</dbReference>
<feature type="domain" description="Disease resistance N-terminal" evidence="4">
    <location>
        <begin position="10"/>
        <end position="94"/>
    </location>
</feature>
<dbReference type="InterPro" id="IPR032675">
    <property type="entry name" value="LRR_dom_sf"/>
</dbReference>
<evidence type="ECO:0000259" key="4">
    <source>
        <dbReference type="Pfam" id="PF18052"/>
    </source>
</evidence>
<dbReference type="Gene3D" id="3.80.10.10">
    <property type="entry name" value="Ribonuclease Inhibitor"/>
    <property type="match status" value="1"/>
</dbReference>
<organism evidence="7 8">
    <name type="scientific">Coptis chinensis</name>
    <dbReference type="NCBI Taxonomy" id="261450"/>
    <lineage>
        <taxon>Eukaryota</taxon>
        <taxon>Viridiplantae</taxon>
        <taxon>Streptophyta</taxon>
        <taxon>Embryophyta</taxon>
        <taxon>Tracheophyta</taxon>
        <taxon>Spermatophyta</taxon>
        <taxon>Magnoliopsida</taxon>
        <taxon>Ranunculales</taxon>
        <taxon>Ranunculaceae</taxon>
        <taxon>Coptidoideae</taxon>
        <taxon>Coptis</taxon>
    </lineage>
</organism>
<dbReference type="Pfam" id="PF23247">
    <property type="entry name" value="LRR_RPS2"/>
    <property type="match status" value="1"/>
</dbReference>
<dbReference type="GO" id="GO:0000166">
    <property type="term" value="F:nucleotide binding"/>
    <property type="evidence" value="ECO:0007669"/>
    <property type="project" value="UniProtKB-KW"/>
</dbReference>
<dbReference type="EMBL" id="JADFTS010000008">
    <property type="protein sequence ID" value="KAF9593663.1"/>
    <property type="molecule type" value="Genomic_DNA"/>
</dbReference>
<protein>
    <recommendedName>
        <fullName evidence="9">Rx N-terminal domain-containing protein</fullName>
    </recommendedName>
</protein>
<proteinExistence type="predicted"/>
<reference evidence="7 8" key="1">
    <citation type="submission" date="2020-10" db="EMBL/GenBank/DDBJ databases">
        <title>The Coptis chinensis genome and diversification of protoberbering-type alkaloids.</title>
        <authorList>
            <person name="Wang B."/>
            <person name="Shu S."/>
            <person name="Song C."/>
            <person name="Liu Y."/>
        </authorList>
    </citation>
    <scope>NUCLEOTIDE SEQUENCE [LARGE SCALE GENOMIC DNA]</scope>
    <source>
        <strain evidence="7">HL-2020</strain>
        <tissue evidence="7">Leaf</tissue>
    </source>
</reference>
<dbReference type="InterPro" id="IPR038005">
    <property type="entry name" value="RX-like_CC"/>
</dbReference>
<dbReference type="Pfam" id="PF25019">
    <property type="entry name" value="LRR_R13L1-DRL21"/>
    <property type="match status" value="1"/>
</dbReference>
<comment type="caution">
    <text evidence="7">The sequence shown here is derived from an EMBL/GenBank/DDBJ whole genome shotgun (WGS) entry which is preliminary data.</text>
</comment>
<dbReference type="PANTHER" id="PTHR47186">
    <property type="entry name" value="LEUCINE-RICH REPEAT-CONTAINING PROTEIN 57"/>
    <property type="match status" value="1"/>
</dbReference>
<evidence type="ECO:0000256" key="2">
    <source>
        <dbReference type="ARBA" id="ARBA00022741"/>
    </source>
</evidence>
<dbReference type="Gene3D" id="1.20.5.4130">
    <property type="match status" value="1"/>
</dbReference>
<evidence type="ECO:0000259" key="6">
    <source>
        <dbReference type="Pfam" id="PF25019"/>
    </source>
</evidence>
<dbReference type="PANTHER" id="PTHR47186:SF13">
    <property type="entry name" value="DISEASE RESISTANCE PROTEIN RGA3"/>
    <property type="match status" value="1"/>
</dbReference>
<dbReference type="Pfam" id="PF18052">
    <property type="entry name" value="Rx_N"/>
    <property type="match status" value="1"/>
</dbReference>
<dbReference type="GO" id="GO:0006952">
    <property type="term" value="P:defense response"/>
    <property type="evidence" value="ECO:0007669"/>
    <property type="project" value="UniProtKB-KW"/>
</dbReference>
<accession>A0A835LFJ5</accession>
<feature type="domain" description="R13L1/DRL21-like LRR repeat region" evidence="6">
    <location>
        <begin position="186"/>
        <end position="302"/>
    </location>
</feature>
<gene>
    <name evidence="7" type="ORF">IFM89_024480</name>
</gene>
<dbReference type="Proteomes" id="UP000631114">
    <property type="component" value="Unassembled WGS sequence"/>
</dbReference>
<evidence type="ECO:0000313" key="8">
    <source>
        <dbReference type="Proteomes" id="UP000631114"/>
    </source>
</evidence>
<dbReference type="InterPro" id="IPR056789">
    <property type="entry name" value="LRR_R13L1-DRL21"/>
</dbReference>
<dbReference type="AlphaFoldDB" id="A0A835LFJ5"/>
<dbReference type="OrthoDB" id="2973320at2759"/>
<name>A0A835LFJ5_9MAGN</name>